<dbReference type="CDD" id="cd10747">
    <property type="entry name" value="DnaJ_C"/>
    <property type="match status" value="1"/>
</dbReference>
<accession>G7YEP3</accession>
<evidence type="ECO:0000313" key="4">
    <source>
        <dbReference type="EMBL" id="GAA51426.1"/>
    </source>
</evidence>
<dbReference type="InterPro" id="IPR055093">
    <property type="entry name" value="EPS8_2nd"/>
</dbReference>
<dbReference type="InterPro" id="IPR001623">
    <property type="entry name" value="DnaJ_domain"/>
</dbReference>
<dbReference type="GO" id="GO:0006457">
    <property type="term" value="P:protein folding"/>
    <property type="evidence" value="ECO:0007669"/>
    <property type="project" value="InterPro"/>
</dbReference>
<sequence>MNEPFGVRQHLKQARVKKCRHYSDFPEKPRIRDDRFVQMSQSWKIPKRMSKPLTSAINSLGSKQKMDSKTKTNASRRSSHSYPGPSNARNIYMLNRCLDDIEHFGRRLNKCVKRDSTDSKDMLLRIEPVNVKPPGRHDAVETVRKIKLALNMAQLIQAEAPEAIEKIFIRLIKCIVWLDDISQSRIIPDYEMEMIQDVVEPLLNEATIEAIKRRLNPILTEFWTKLGDAWNVSARHTWNLAEFLVCGVSKQLNVLHQTASCSSWYEARDIALLNTLLIKKLFNSSPPVSLFLEPVSLCYATVRHVSSKPAEIDAYQGEVFEILFPCKFGRVTGESDLFCLGKDCSDYGRLFIRVQSAPNWHADDKDTNLDFYNTFTFKQIVDNTEGDWWTVTNTVGETGQVPKWKLRPFYLSASMLDLRQTEQTVVNSAVPKVQSRPYVYRRSSHNRPKNPSNTKGSYAREEASLEWTQCSKRDYYTILNVKRSADTNEIKRRFRQQAKVLHPDRNKDDPEAERKFQELGEAYEVLSDPEKRKIYDQYGKEGLKRHASGAPHHDPFASFFGFGFDFGGGRGGSEEAARGDDLVVDLWVTLEELYVGDFVEISRVKLDKKNAKGTRKCRCRREMRTTMLGPGQFQMHQVEVCDDCPNVEFYQEERHLELEIEAGMRDGQLYPFVSEGEPHMDGEPGDLKFRVRQQKHRYFQRRGDDLYTNVTLNLVQSLIGYHISITHLDGHQVILKSDKVTPPGTIIHKPGEGMPNYENPRVRGSLYVTFDVAYPENRELSNKEREEISRVFPEFVGFVSSDGAASGLPVMPAQIYNGLDALPRAAHASKVTA</sequence>
<dbReference type="InterPro" id="IPR018253">
    <property type="entry name" value="DnaJ_domain_CS"/>
</dbReference>
<name>G7YEP3_CLOSI</name>
<keyword evidence="1" id="KW-0732">Signal</keyword>
<feature type="region of interest" description="Disordered" evidence="2">
    <location>
        <begin position="440"/>
        <end position="461"/>
    </location>
</feature>
<dbReference type="PANTHER" id="PTHR44298:SF1">
    <property type="entry name" value="DNAJ HOMOLOG SUBFAMILY B MEMBER 11"/>
    <property type="match status" value="1"/>
</dbReference>
<dbReference type="Pfam" id="PF01556">
    <property type="entry name" value="DnaJ_C"/>
    <property type="match status" value="1"/>
</dbReference>
<feature type="domain" description="J" evidence="3">
    <location>
        <begin position="474"/>
        <end position="539"/>
    </location>
</feature>
<evidence type="ECO:0000259" key="3">
    <source>
        <dbReference type="PROSITE" id="PS50076"/>
    </source>
</evidence>
<dbReference type="FunFam" id="2.60.260.20:FF:000013">
    <property type="entry name" value="DnaJ subfamily B member 11"/>
    <property type="match status" value="1"/>
</dbReference>
<dbReference type="SUPFAM" id="SSF49493">
    <property type="entry name" value="HSP40/DnaJ peptide-binding domain"/>
    <property type="match status" value="2"/>
</dbReference>
<dbReference type="Proteomes" id="UP000008909">
    <property type="component" value="Unassembled WGS sequence"/>
</dbReference>
<organism evidence="4 5">
    <name type="scientific">Clonorchis sinensis</name>
    <name type="common">Chinese liver fluke</name>
    <dbReference type="NCBI Taxonomy" id="79923"/>
    <lineage>
        <taxon>Eukaryota</taxon>
        <taxon>Metazoa</taxon>
        <taxon>Spiralia</taxon>
        <taxon>Lophotrochozoa</taxon>
        <taxon>Platyhelminthes</taxon>
        <taxon>Trematoda</taxon>
        <taxon>Digenea</taxon>
        <taxon>Opisthorchiida</taxon>
        <taxon>Opisthorchiata</taxon>
        <taxon>Opisthorchiidae</taxon>
        <taxon>Clonorchis</taxon>
    </lineage>
</organism>
<dbReference type="GO" id="GO:0005783">
    <property type="term" value="C:endoplasmic reticulum"/>
    <property type="evidence" value="ECO:0007669"/>
    <property type="project" value="TreeGrafter"/>
</dbReference>
<dbReference type="Gene3D" id="2.60.260.20">
    <property type="entry name" value="Urease metallochaperone UreE, N-terminal domain"/>
    <property type="match status" value="2"/>
</dbReference>
<keyword evidence="5" id="KW-1185">Reference proteome</keyword>
<gene>
    <name evidence="4" type="ORF">CLF_106090</name>
</gene>
<evidence type="ECO:0000313" key="5">
    <source>
        <dbReference type="Proteomes" id="UP000008909"/>
    </source>
</evidence>
<dbReference type="CDD" id="cd06257">
    <property type="entry name" value="DnaJ"/>
    <property type="match status" value="1"/>
</dbReference>
<dbReference type="AlphaFoldDB" id="G7YEP3"/>
<dbReference type="InterPro" id="IPR051736">
    <property type="entry name" value="DnaJ-B11-like"/>
</dbReference>
<evidence type="ECO:0000256" key="1">
    <source>
        <dbReference type="ARBA" id="ARBA00022729"/>
    </source>
</evidence>
<dbReference type="InterPro" id="IPR036869">
    <property type="entry name" value="J_dom_sf"/>
</dbReference>
<dbReference type="Pfam" id="PF22975">
    <property type="entry name" value="EPS8_2nd"/>
    <property type="match status" value="1"/>
</dbReference>
<evidence type="ECO:0000256" key="2">
    <source>
        <dbReference type="SAM" id="MobiDB-lite"/>
    </source>
</evidence>
<dbReference type="GO" id="GO:0051082">
    <property type="term" value="F:unfolded protein binding"/>
    <property type="evidence" value="ECO:0007669"/>
    <property type="project" value="InterPro"/>
</dbReference>
<dbReference type="SMART" id="SM00271">
    <property type="entry name" value="DnaJ"/>
    <property type="match status" value="1"/>
</dbReference>
<dbReference type="GO" id="GO:0051787">
    <property type="term" value="F:misfolded protein binding"/>
    <property type="evidence" value="ECO:0007669"/>
    <property type="project" value="TreeGrafter"/>
</dbReference>
<dbReference type="PANTHER" id="PTHR44298">
    <property type="entry name" value="DNAJ HOMOLOG SUBFAMILY B MEMBER 11"/>
    <property type="match status" value="1"/>
</dbReference>
<dbReference type="PROSITE" id="PS00636">
    <property type="entry name" value="DNAJ_1"/>
    <property type="match status" value="1"/>
</dbReference>
<dbReference type="SUPFAM" id="SSF46565">
    <property type="entry name" value="Chaperone J-domain"/>
    <property type="match status" value="1"/>
</dbReference>
<reference evidence="4" key="1">
    <citation type="journal article" date="2011" name="Genome Biol.">
        <title>The draft genome of the carcinogenic human liver fluke Clonorchis sinensis.</title>
        <authorList>
            <person name="Wang X."/>
            <person name="Chen W."/>
            <person name="Huang Y."/>
            <person name="Sun J."/>
            <person name="Men J."/>
            <person name="Liu H."/>
            <person name="Luo F."/>
            <person name="Guo L."/>
            <person name="Lv X."/>
            <person name="Deng C."/>
            <person name="Zhou C."/>
            <person name="Fan Y."/>
            <person name="Li X."/>
            <person name="Huang L."/>
            <person name="Hu Y."/>
            <person name="Liang C."/>
            <person name="Hu X."/>
            <person name="Xu J."/>
            <person name="Yu X."/>
        </authorList>
    </citation>
    <scope>NUCLEOTIDE SEQUENCE [LARGE SCALE GENOMIC DNA]</scope>
    <source>
        <strain evidence="4">Henan</strain>
    </source>
</reference>
<feature type="region of interest" description="Disordered" evidence="2">
    <location>
        <begin position="58"/>
        <end position="87"/>
    </location>
</feature>
<dbReference type="PRINTS" id="PR00625">
    <property type="entry name" value="JDOMAIN"/>
</dbReference>
<dbReference type="Gene3D" id="1.10.287.110">
    <property type="entry name" value="DnaJ domain"/>
    <property type="match status" value="1"/>
</dbReference>
<dbReference type="InterPro" id="IPR002939">
    <property type="entry name" value="DnaJ_C"/>
</dbReference>
<dbReference type="EMBL" id="DF143152">
    <property type="protein sequence ID" value="GAA51426.1"/>
    <property type="molecule type" value="Genomic_DNA"/>
</dbReference>
<proteinExistence type="predicted"/>
<protein>
    <submittedName>
        <fullName evidence="4">DnaJ homolog subfamily B member 11</fullName>
    </submittedName>
</protein>
<dbReference type="PROSITE" id="PS50076">
    <property type="entry name" value="DNAJ_2"/>
    <property type="match status" value="1"/>
</dbReference>
<dbReference type="Pfam" id="PF00226">
    <property type="entry name" value="DnaJ"/>
    <property type="match status" value="1"/>
</dbReference>
<dbReference type="InterPro" id="IPR008971">
    <property type="entry name" value="HSP40/DnaJ_pept-bd"/>
</dbReference>
<reference key="2">
    <citation type="submission" date="2011-10" db="EMBL/GenBank/DDBJ databases">
        <title>The genome and transcriptome sequence of Clonorchis sinensis provide insights into the carcinogenic liver fluke.</title>
        <authorList>
            <person name="Wang X."/>
            <person name="Huang Y."/>
            <person name="Chen W."/>
            <person name="Liu H."/>
            <person name="Guo L."/>
            <person name="Chen Y."/>
            <person name="Luo F."/>
            <person name="Zhou W."/>
            <person name="Sun J."/>
            <person name="Mao Q."/>
            <person name="Liang P."/>
            <person name="Zhou C."/>
            <person name="Tian Y."/>
            <person name="Men J."/>
            <person name="Lv X."/>
            <person name="Huang L."/>
            <person name="Zhou J."/>
            <person name="Hu Y."/>
            <person name="Li R."/>
            <person name="Zhang F."/>
            <person name="Lei H."/>
            <person name="Li X."/>
            <person name="Hu X."/>
            <person name="Liang C."/>
            <person name="Xu J."/>
            <person name="Wu Z."/>
            <person name="Yu X."/>
        </authorList>
    </citation>
    <scope>NUCLEOTIDE SEQUENCE</scope>
    <source>
        <strain>Henan</strain>
    </source>
</reference>